<evidence type="ECO:0000256" key="1">
    <source>
        <dbReference type="ARBA" id="ARBA00022670"/>
    </source>
</evidence>
<evidence type="ECO:0000256" key="4">
    <source>
        <dbReference type="ARBA" id="ARBA00022833"/>
    </source>
</evidence>
<evidence type="ECO:0000259" key="6">
    <source>
        <dbReference type="Pfam" id="PF00413"/>
    </source>
</evidence>
<evidence type="ECO:0000256" key="2">
    <source>
        <dbReference type="ARBA" id="ARBA00022723"/>
    </source>
</evidence>
<keyword evidence="7" id="KW-0482">Metalloprotease</keyword>
<dbReference type="Gene3D" id="3.40.390.10">
    <property type="entry name" value="Collagenase (Catalytic Domain)"/>
    <property type="match status" value="1"/>
</dbReference>
<evidence type="ECO:0000256" key="5">
    <source>
        <dbReference type="SAM" id="SignalP"/>
    </source>
</evidence>
<name>A0ABW5PZT5_9BACI</name>
<dbReference type="InterPro" id="IPR024079">
    <property type="entry name" value="MetalloPept_cat_dom_sf"/>
</dbReference>
<dbReference type="GO" id="GO:0008237">
    <property type="term" value="F:metallopeptidase activity"/>
    <property type="evidence" value="ECO:0007669"/>
    <property type="project" value="UniProtKB-KW"/>
</dbReference>
<gene>
    <name evidence="7" type="ORF">ACFSUN_08960</name>
</gene>
<feature type="signal peptide" evidence="5">
    <location>
        <begin position="1"/>
        <end position="25"/>
    </location>
</feature>
<dbReference type="Proteomes" id="UP001597451">
    <property type="component" value="Unassembled WGS sequence"/>
</dbReference>
<proteinExistence type="predicted"/>
<reference evidence="8" key="1">
    <citation type="journal article" date="2019" name="Int. J. Syst. Evol. Microbiol.">
        <title>The Global Catalogue of Microorganisms (GCM) 10K type strain sequencing project: providing services to taxonomists for standard genome sequencing and annotation.</title>
        <authorList>
            <consortium name="The Broad Institute Genomics Platform"/>
            <consortium name="The Broad Institute Genome Sequencing Center for Infectious Disease"/>
            <person name="Wu L."/>
            <person name="Ma J."/>
        </authorList>
    </citation>
    <scope>NUCLEOTIDE SEQUENCE [LARGE SCALE GENOMIC DNA]</scope>
    <source>
        <strain evidence="8">TISTR 1858</strain>
    </source>
</reference>
<accession>A0ABW5PZT5</accession>
<comment type="caution">
    <text evidence="7">The sequence shown here is derived from an EMBL/GenBank/DDBJ whole genome shotgun (WGS) entry which is preliminary data.</text>
</comment>
<organism evidence="7 8">
    <name type="scientific">Oceanobacillus kapialis</name>
    <dbReference type="NCBI Taxonomy" id="481353"/>
    <lineage>
        <taxon>Bacteria</taxon>
        <taxon>Bacillati</taxon>
        <taxon>Bacillota</taxon>
        <taxon>Bacilli</taxon>
        <taxon>Bacillales</taxon>
        <taxon>Bacillaceae</taxon>
        <taxon>Oceanobacillus</taxon>
    </lineage>
</organism>
<keyword evidence="4" id="KW-0862">Zinc</keyword>
<dbReference type="InterPro" id="IPR001818">
    <property type="entry name" value="Pept_M10_metallopeptidase"/>
</dbReference>
<evidence type="ECO:0000313" key="7">
    <source>
        <dbReference type="EMBL" id="MFD2628912.1"/>
    </source>
</evidence>
<evidence type="ECO:0000313" key="8">
    <source>
        <dbReference type="Proteomes" id="UP001597451"/>
    </source>
</evidence>
<keyword evidence="2" id="KW-0479">Metal-binding</keyword>
<dbReference type="RefSeq" id="WP_379561673.1">
    <property type="nucleotide sequence ID" value="NZ_JBHUMX010000023.1"/>
</dbReference>
<dbReference type="EMBL" id="JBHUMX010000023">
    <property type="protein sequence ID" value="MFD2628912.1"/>
    <property type="molecule type" value="Genomic_DNA"/>
</dbReference>
<dbReference type="SUPFAM" id="SSF55486">
    <property type="entry name" value="Metalloproteases ('zincins'), catalytic domain"/>
    <property type="match status" value="1"/>
</dbReference>
<protein>
    <submittedName>
        <fullName evidence="7">Matrixin family metalloprotease</fullName>
        <ecNumber evidence="7">3.4.24.-</ecNumber>
    </submittedName>
</protein>
<sequence>MKKKTFLFSALLLVLILVSVTPASAHFMSSGKHSVDNGEIRWGTFHGSTQWTSARNTAIARWDAEGVINIAGDTSSTIEDLSFTDYSSKDGVLGSWTQFPGADRIRFNNYYFDDMRACERNKTALHEMGHALNLDHNSVAGSVMSVFCKRKPYKNAKEIRELCQPNFYDG</sequence>
<keyword evidence="3 7" id="KW-0378">Hydrolase</keyword>
<keyword evidence="5" id="KW-0732">Signal</keyword>
<keyword evidence="1" id="KW-0645">Protease</keyword>
<dbReference type="Pfam" id="PF00413">
    <property type="entry name" value="Peptidase_M10"/>
    <property type="match status" value="1"/>
</dbReference>
<feature type="chain" id="PRO_5046637234" evidence="5">
    <location>
        <begin position="26"/>
        <end position="170"/>
    </location>
</feature>
<dbReference type="EC" id="3.4.24.-" evidence="7"/>
<keyword evidence="8" id="KW-1185">Reference proteome</keyword>
<feature type="domain" description="Peptidase M10 metallopeptidase" evidence="6">
    <location>
        <begin position="45"/>
        <end position="151"/>
    </location>
</feature>
<evidence type="ECO:0000256" key="3">
    <source>
        <dbReference type="ARBA" id="ARBA00022801"/>
    </source>
</evidence>